<dbReference type="Gene3D" id="3.30.200.20">
    <property type="entry name" value="Phosphorylase Kinase, domain 1"/>
    <property type="match status" value="1"/>
</dbReference>
<dbReference type="OrthoDB" id="4062651at2759"/>
<gene>
    <name evidence="11" type="ORF">LUZ63_011394</name>
</gene>
<dbReference type="InterPro" id="IPR001245">
    <property type="entry name" value="Ser-Thr/Tyr_kinase_cat_dom"/>
</dbReference>
<evidence type="ECO:0000256" key="7">
    <source>
        <dbReference type="PIRSR" id="PIRSR000615-3"/>
    </source>
</evidence>
<dbReference type="GO" id="GO:0005524">
    <property type="term" value="F:ATP binding"/>
    <property type="evidence" value="ECO:0007669"/>
    <property type="project" value="UniProtKB-UniRule"/>
</dbReference>
<dbReference type="Gene3D" id="1.10.510.10">
    <property type="entry name" value="Transferase(Phosphotransferase) domain 1"/>
    <property type="match status" value="1"/>
</dbReference>
<dbReference type="Pfam" id="PF07714">
    <property type="entry name" value="PK_Tyr_Ser-Thr"/>
    <property type="match status" value="1"/>
</dbReference>
<feature type="active site" description="Proton acceptor" evidence="6">
    <location>
        <position position="176"/>
    </location>
</feature>
<keyword evidence="4" id="KW-0418">Kinase</keyword>
<keyword evidence="5 8" id="KW-0067">ATP-binding</keyword>
<comment type="similarity">
    <text evidence="9">Belongs to the protein kinase superfamily.</text>
</comment>
<dbReference type="PIRSF" id="PIRSF000615">
    <property type="entry name" value="TyrPK_CSF1-R"/>
    <property type="match status" value="1"/>
</dbReference>
<dbReference type="EMBL" id="JAMQYH010000003">
    <property type="protein sequence ID" value="KAJ1694696.1"/>
    <property type="molecule type" value="Genomic_DNA"/>
</dbReference>
<keyword evidence="3 8" id="KW-0547">Nucleotide-binding</keyword>
<dbReference type="PROSITE" id="PS00107">
    <property type="entry name" value="PROTEIN_KINASE_ATP"/>
    <property type="match status" value="1"/>
</dbReference>
<dbReference type="AlphaFoldDB" id="A0A9Q0CIQ3"/>
<accession>A0A9Q0CIQ3</accession>
<evidence type="ECO:0000256" key="4">
    <source>
        <dbReference type="ARBA" id="ARBA00022777"/>
    </source>
</evidence>
<evidence type="ECO:0000313" key="12">
    <source>
        <dbReference type="Proteomes" id="UP001151287"/>
    </source>
</evidence>
<dbReference type="GO" id="GO:0046872">
    <property type="term" value="F:metal ion binding"/>
    <property type="evidence" value="ECO:0007669"/>
    <property type="project" value="UniProtKB-KW"/>
</dbReference>
<evidence type="ECO:0000256" key="1">
    <source>
        <dbReference type="ARBA" id="ARBA00022527"/>
    </source>
</evidence>
<evidence type="ECO:0000256" key="3">
    <source>
        <dbReference type="ARBA" id="ARBA00022741"/>
    </source>
</evidence>
<dbReference type="PANTHER" id="PTHR45621">
    <property type="entry name" value="OS01G0588500 PROTEIN-RELATED"/>
    <property type="match status" value="1"/>
</dbReference>
<evidence type="ECO:0000256" key="2">
    <source>
        <dbReference type="ARBA" id="ARBA00022679"/>
    </source>
</evidence>
<sequence length="405" mass="46002">MNSTGTIATPLRCLSDLYEERVHNFRVFDYKDLKDATKNFNRTLKLGEGGFGIVYKGILKGTDGNVDDDSIIVAVKRLKPNALQGHKQWLMEVQLLCIVNHPNLVKFIGYCAVDAERGPQRLLVYEFMPNKTLDHHLFNRDSPSLPWDVRLKIALGAAEGLLYLHEGLEIPVIYRDFKASNVLLDDEYKPKLSDFGLAREGPTFGNTHVSTAILGTNGYAAPDYIETGHLTTKSDVFSFGVVLYEILTGRRSLDRNRPKNEQKLLEWVKQYPVKTKQFKIIIDPRLQGQYQLQAAQKIAKLADSCLAKQARDRPTMGEVVKALKRVIQQELQHQVELSGEQKSGTLQEELMENNKQKIAELTVSESTKRRMMHLTKMTENAGGVLRRRRLLQMKVGTSPSHEERK</sequence>
<evidence type="ECO:0000259" key="10">
    <source>
        <dbReference type="PROSITE" id="PS50011"/>
    </source>
</evidence>
<evidence type="ECO:0000256" key="6">
    <source>
        <dbReference type="PIRSR" id="PIRSR000615-1"/>
    </source>
</evidence>
<dbReference type="InterPro" id="IPR011009">
    <property type="entry name" value="Kinase-like_dom_sf"/>
</dbReference>
<dbReference type="InterPro" id="IPR008271">
    <property type="entry name" value="Ser/Thr_kinase_AS"/>
</dbReference>
<dbReference type="CDD" id="cd14066">
    <property type="entry name" value="STKc_IRAK"/>
    <property type="match status" value="1"/>
</dbReference>
<evidence type="ECO:0000313" key="11">
    <source>
        <dbReference type="EMBL" id="KAJ1694696.1"/>
    </source>
</evidence>
<dbReference type="Proteomes" id="UP001151287">
    <property type="component" value="Unassembled WGS sequence"/>
</dbReference>
<dbReference type="InterPro" id="IPR050823">
    <property type="entry name" value="Plant_Ser_Thr_Prot_Kinase"/>
</dbReference>
<dbReference type="PROSITE" id="PS50011">
    <property type="entry name" value="PROTEIN_KINASE_DOM"/>
    <property type="match status" value="1"/>
</dbReference>
<organism evidence="11 12">
    <name type="scientific">Rhynchospora breviuscula</name>
    <dbReference type="NCBI Taxonomy" id="2022672"/>
    <lineage>
        <taxon>Eukaryota</taxon>
        <taxon>Viridiplantae</taxon>
        <taxon>Streptophyta</taxon>
        <taxon>Embryophyta</taxon>
        <taxon>Tracheophyta</taxon>
        <taxon>Spermatophyta</taxon>
        <taxon>Magnoliopsida</taxon>
        <taxon>Liliopsida</taxon>
        <taxon>Poales</taxon>
        <taxon>Cyperaceae</taxon>
        <taxon>Cyperoideae</taxon>
        <taxon>Rhynchosporeae</taxon>
        <taxon>Rhynchospora</taxon>
    </lineage>
</organism>
<dbReference type="FunFam" id="1.10.510.10:FF:000095">
    <property type="entry name" value="protein STRUBBELIG-RECEPTOR FAMILY 8"/>
    <property type="match status" value="1"/>
</dbReference>
<reference evidence="11" key="1">
    <citation type="journal article" date="2022" name="Cell">
        <title>Repeat-based holocentromeres influence genome architecture and karyotype evolution.</title>
        <authorList>
            <person name="Hofstatter P.G."/>
            <person name="Thangavel G."/>
            <person name="Lux T."/>
            <person name="Neumann P."/>
            <person name="Vondrak T."/>
            <person name="Novak P."/>
            <person name="Zhang M."/>
            <person name="Costa L."/>
            <person name="Castellani M."/>
            <person name="Scott A."/>
            <person name="Toegelov H."/>
            <person name="Fuchs J."/>
            <person name="Mata-Sucre Y."/>
            <person name="Dias Y."/>
            <person name="Vanzela A.L.L."/>
            <person name="Huettel B."/>
            <person name="Almeida C.C.S."/>
            <person name="Simkova H."/>
            <person name="Souza G."/>
            <person name="Pedrosa-Harand A."/>
            <person name="Macas J."/>
            <person name="Mayer K.F.X."/>
            <person name="Houben A."/>
            <person name="Marques A."/>
        </authorList>
    </citation>
    <scope>NUCLEOTIDE SEQUENCE</scope>
    <source>
        <strain evidence="11">RhyBre1mFocal</strain>
    </source>
</reference>
<dbReference type="GO" id="GO:0004674">
    <property type="term" value="F:protein serine/threonine kinase activity"/>
    <property type="evidence" value="ECO:0007669"/>
    <property type="project" value="UniProtKB-KW"/>
</dbReference>
<keyword evidence="1 9" id="KW-0723">Serine/threonine-protein kinase</keyword>
<comment type="caution">
    <text evidence="11">The sequence shown here is derived from an EMBL/GenBank/DDBJ whole genome shotgun (WGS) entry which is preliminary data.</text>
</comment>
<feature type="binding site" evidence="7">
    <location>
        <position position="181"/>
    </location>
    <ligand>
        <name>Mg(2+)</name>
        <dbReference type="ChEBI" id="CHEBI:18420"/>
    </ligand>
</feature>
<proteinExistence type="inferred from homology"/>
<dbReference type="PROSITE" id="PS00108">
    <property type="entry name" value="PROTEIN_KINASE_ST"/>
    <property type="match status" value="1"/>
</dbReference>
<name>A0A9Q0CIQ3_9POAL</name>
<dbReference type="InterPro" id="IPR000719">
    <property type="entry name" value="Prot_kinase_dom"/>
</dbReference>
<keyword evidence="7" id="KW-0479">Metal-binding</keyword>
<keyword evidence="2" id="KW-0808">Transferase</keyword>
<evidence type="ECO:0000256" key="5">
    <source>
        <dbReference type="ARBA" id="ARBA00022840"/>
    </source>
</evidence>
<evidence type="ECO:0000256" key="8">
    <source>
        <dbReference type="PROSITE-ProRule" id="PRU10141"/>
    </source>
</evidence>
<keyword evidence="7" id="KW-0460">Magnesium</keyword>
<feature type="domain" description="Protein kinase" evidence="10">
    <location>
        <begin position="40"/>
        <end position="327"/>
    </location>
</feature>
<keyword evidence="12" id="KW-1185">Reference proteome</keyword>
<dbReference type="SUPFAM" id="SSF56112">
    <property type="entry name" value="Protein kinase-like (PK-like)"/>
    <property type="match status" value="1"/>
</dbReference>
<evidence type="ECO:0000256" key="9">
    <source>
        <dbReference type="RuleBase" id="RU000304"/>
    </source>
</evidence>
<dbReference type="InterPro" id="IPR017441">
    <property type="entry name" value="Protein_kinase_ATP_BS"/>
</dbReference>
<feature type="binding site" evidence="8">
    <location>
        <position position="76"/>
    </location>
    <ligand>
        <name>ATP</name>
        <dbReference type="ChEBI" id="CHEBI:30616"/>
    </ligand>
</feature>
<feature type="binding site" evidence="7">
    <location>
        <position position="194"/>
    </location>
    <ligand>
        <name>Mg(2+)</name>
        <dbReference type="ChEBI" id="CHEBI:18420"/>
    </ligand>
</feature>
<protein>
    <recommendedName>
        <fullName evidence="10">Protein kinase domain-containing protein</fullName>
    </recommendedName>
</protein>